<dbReference type="Proteomes" id="UP000016930">
    <property type="component" value="Unassembled WGS sequence"/>
</dbReference>
<dbReference type="AlphaFoldDB" id="M2PC05"/>
<name>M2PC05_CERS8</name>
<reference evidence="2 3" key="1">
    <citation type="journal article" date="2012" name="Proc. Natl. Acad. Sci. U.S.A.">
        <title>Comparative genomics of Ceriporiopsis subvermispora and Phanerochaete chrysosporium provide insight into selective ligninolysis.</title>
        <authorList>
            <person name="Fernandez-Fueyo E."/>
            <person name="Ruiz-Duenas F.J."/>
            <person name="Ferreira P."/>
            <person name="Floudas D."/>
            <person name="Hibbett D.S."/>
            <person name="Canessa P."/>
            <person name="Larrondo L.F."/>
            <person name="James T.Y."/>
            <person name="Seelenfreund D."/>
            <person name="Lobos S."/>
            <person name="Polanco R."/>
            <person name="Tello M."/>
            <person name="Honda Y."/>
            <person name="Watanabe T."/>
            <person name="Watanabe T."/>
            <person name="Ryu J.S."/>
            <person name="Kubicek C.P."/>
            <person name="Schmoll M."/>
            <person name="Gaskell J."/>
            <person name="Hammel K.E."/>
            <person name="St John F.J."/>
            <person name="Vanden Wymelenberg A."/>
            <person name="Sabat G."/>
            <person name="Splinter BonDurant S."/>
            <person name="Syed K."/>
            <person name="Yadav J.S."/>
            <person name="Doddapaneni H."/>
            <person name="Subramanian V."/>
            <person name="Lavin J.L."/>
            <person name="Oguiza J.A."/>
            <person name="Perez G."/>
            <person name="Pisabarro A.G."/>
            <person name="Ramirez L."/>
            <person name="Santoyo F."/>
            <person name="Master E."/>
            <person name="Coutinho P.M."/>
            <person name="Henrissat B."/>
            <person name="Lombard V."/>
            <person name="Magnuson J.K."/>
            <person name="Kuees U."/>
            <person name="Hori C."/>
            <person name="Igarashi K."/>
            <person name="Samejima M."/>
            <person name="Held B.W."/>
            <person name="Barry K.W."/>
            <person name="LaButti K.M."/>
            <person name="Lapidus A."/>
            <person name="Lindquist E.A."/>
            <person name="Lucas S.M."/>
            <person name="Riley R."/>
            <person name="Salamov A.A."/>
            <person name="Hoffmeister D."/>
            <person name="Schwenk D."/>
            <person name="Hadar Y."/>
            <person name="Yarden O."/>
            <person name="de Vries R.P."/>
            <person name="Wiebenga A."/>
            <person name="Stenlid J."/>
            <person name="Eastwood D."/>
            <person name="Grigoriev I.V."/>
            <person name="Berka R.M."/>
            <person name="Blanchette R.A."/>
            <person name="Kersten P."/>
            <person name="Martinez A.T."/>
            <person name="Vicuna R."/>
            <person name="Cullen D."/>
        </authorList>
    </citation>
    <scope>NUCLEOTIDE SEQUENCE [LARGE SCALE GENOMIC DNA]</scope>
    <source>
        <strain evidence="2 3">B</strain>
    </source>
</reference>
<feature type="region of interest" description="Disordered" evidence="1">
    <location>
        <begin position="50"/>
        <end position="70"/>
    </location>
</feature>
<accession>M2PC05</accession>
<evidence type="ECO:0000256" key="1">
    <source>
        <dbReference type="SAM" id="MobiDB-lite"/>
    </source>
</evidence>
<gene>
    <name evidence="2" type="ORF">CERSUDRAFT_118234</name>
</gene>
<proteinExistence type="predicted"/>
<keyword evidence="3" id="KW-1185">Reference proteome</keyword>
<dbReference type="HOGENOM" id="CLU_1421257_0_0_1"/>
<protein>
    <submittedName>
        <fullName evidence="2">Uncharacterized protein</fullName>
    </submittedName>
</protein>
<evidence type="ECO:0000313" key="2">
    <source>
        <dbReference type="EMBL" id="EMD33174.1"/>
    </source>
</evidence>
<dbReference type="OrthoDB" id="10588193at2759"/>
<dbReference type="EMBL" id="KB445807">
    <property type="protein sequence ID" value="EMD33174.1"/>
    <property type="molecule type" value="Genomic_DNA"/>
</dbReference>
<organism evidence="2 3">
    <name type="scientific">Ceriporiopsis subvermispora (strain B)</name>
    <name type="common">White-rot fungus</name>
    <name type="synonym">Gelatoporia subvermispora</name>
    <dbReference type="NCBI Taxonomy" id="914234"/>
    <lineage>
        <taxon>Eukaryota</taxon>
        <taxon>Fungi</taxon>
        <taxon>Dikarya</taxon>
        <taxon>Basidiomycota</taxon>
        <taxon>Agaricomycotina</taxon>
        <taxon>Agaricomycetes</taxon>
        <taxon>Polyporales</taxon>
        <taxon>Gelatoporiaceae</taxon>
        <taxon>Gelatoporia</taxon>
    </lineage>
</organism>
<evidence type="ECO:0000313" key="3">
    <source>
        <dbReference type="Proteomes" id="UP000016930"/>
    </source>
</evidence>
<sequence>MQEFDLIPDPNTQLLRAKVAADRLWWRMICDRTSDPVLAAYIARAISYDRPEPRATGPTHQSRPLPPIPIQPIAQPRRVHVGDEAHVARQKPVERRGLRWGDGITAMDLLRSLEEGVPCDFKPRSVETAVPEPSNAHIEAERARTLLQMLMTPPEPQAGVPIHRGRFASQRNARGRGDDYHAAYYAPLAAH</sequence>